<dbReference type="InterPro" id="IPR019791">
    <property type="entry name" value="Haem_peroxidase_animal"/>
</dbReference>
<keyword evidence="2" id="KW-0964">Secreted</keyword>
<dbReference type="GO" id="GO:0004601">
    <property type="term" value="F:peroxidase activity"/>
    <property type="evidence" value="ECO:0007669"/>
    <property type="project" value="UniProtKB-KW"/>
</dbReference>
<sequence>MAIPGKGTRVLTNLNHGGHALSEELFQATPNAEAREDIGRLREVTRNAAIDTASKDDTTPFHYLFENLADRYPTAHLSTTTPEAVVVALKALGSAMIDQDPVDGLNVNAPIPPVFTYWGQFIDHDLTANTDRDKDLSIVDAVFDPEHPNDVIAQLGNLRQPALNLDSLYGDGPAASGQSGAVPYVDGKRFKLGTLTPTTPGGPVRTEPVPPLLGTRDLPRVEAPGTADLPTGTALIGDGRNDENLVVAQLHVAFLHFHNKVVDWVEANDPQPDAPATFERARQLVRWTYQWLVVNQFLPQLVVQEALDAVAANPLFAATSTGTYMPLEFSVAAFRFGHSMVRGAYDWNRNFGRLAGQPDTHASFDLLFAFTGKARPIFLGTGDTLPDNWPVEWDRLVDDPPLFQDRLARKIDTHLASPLNRMVNEGNDPHLAERVRRLLKRLAVRNLLRGYKLGIPTGQAVAAELGVPALTRAQLNSGAGTVLGDALADGGFLDATPLWFYILKEAEIGGGGKLGVVGGRIVAETLRGQIRLDPDSFETAGNGWTPDSGVKDANGNPVRTIADLLRFAGVLV</sequence>
<feature type="region of interest" description="Disordered" evidence="4">
    <location>
        <begin position="195"/>
        <end position="226"/>
    </location>
</feature>
<dbReference type="Proteomes" id="UP001595909">
    <property type="component" value="Unassembled WGS sequence"/>
</dbReference>
<dbReference type="InterPro" id="IPR037120">
    <property type="entry name" value="Haem_peroxidase_sf_animal"/>
</dbReference>
<dbReference type="InterPro" id="IPR010255">
    <property type="entry name" value="Haem_peroxidase_sf"/>
</dbReference>
<dbReference type="PRINTS" id="PR00457">
    <property type="entry name" value="ANPEROXIDASE"/>
</dbReference>
<organism evidence="5 6">
    <name type="scientific">Actinomycetospora chibensis</name>
    <dbReference type="NCBI Taxonomy" id="663606"/>
    <lineage>
        <taxon>Bacteria</taxon>
        <taxon>Bacillati</taxon>
        <taxon>Actinomycetota</taxon>
        <taxon>Actinomycetes</taxon>
        <taxon>Pseudonocardiales</taxon>
        <taxon>Pseudonocardiaceae</taxon>
        <taxon>Actinomycetospora</taxon>
    </lineage>
</organism>
<dbReference type="PROSITE" id="PS50292">
    <property type="entry name" value="PEROXIDASE_3"/>
    <property type="match status" value="1"/>
</dbReference>
<evidence type="ECO:0000313" key="5">
    <source>
        <dbReference type="EMBL" id="MFC4836298.1"/>
    </source>
</evidence>
<comment type="caution">
    <text evidence="5">The sequence shown here is derived from an EMBL/GenBank/DDBJ whole genome shotgun (WGS) entry which is preliminary data.</text>
</comment>
<reference evidence="6" key="1">
    <citation type="journal article" date="2019" name="Int. J. Syst. Evol. Microbiol.">
        <title>The Global Catalogue of Microorganisms (GCM) 10K type strain sequencing project: providing services to taxonomists for standard genome sequencing and annotation.</title>
        <authorList>
            <consortium name="The Broad Institute Genomics Platform"/>
            <consortium name="The Broad Institute Genome Sequencing Center for Infectious Disease"/>
            <person name="Wu L."/>
            <person name="Ma J."/>
        </authorList>
    </citation>
    <scope>NUCLEOTIDE SEQUENCE [LARGE SCALE GENOMIC DNA]</scope>
    <source>
        <strain evidence="6">CCUG 50347</strain>
    </source>
</reference>
<proteinExistence type="predicted"/>
<dbReference type="Gene3D" id="1.10.640.10">
    <property type="entry name" value="Haem peroxidase domain superfamily, animal type"/>
    <property type="match status" value="1"/>
</dbReference>
<dbReference type="Pfam" id="PF03098">
    <property type="entry name" value="An_peroxidase"/>
    <property type="match status" value="1"/>
</dbReference>
<evidence type="ECO:0000313" key="6">
    <source>
        <dbReference type="Proteomes" id="UP001595909"/>
    </source>
</evidence>
<dbReference type="SUPFAM" id="SSF48113">
    <property type="entry name" value="Heme-dependent peroxidases"/>
    <property type="match status" value="1"/>
</dbReference>
<protein>
    <submittedName>
        <fullName evidence="5">Heme peroxidase family protein</fullName>
    </submittedName>
</protein>
<dbReference type="EMBL" id="JBHSIM010000059">
    <property type="protein sequence ID" value="MFC4836298.1"/>
    <property type="molecule type" value="Genomic_DNA"/>
</dbReference>
<dbReference type="RefSeq" id="WP_274192097.1">
    <property type="nucleotide sequence ID" value="NZ_BAABHN010000059.1"/>
</dbReference>
<keyword evidence="3" id="KW-0325">Glycoprotein</keyword>
<dbReference type="PANTHER" id="PTHR11475">
    <property type="entry name" value="OXIDASE/PEROXIDASE"/>
    <property type="match status" value="1"/>
</dbReference>
<dbReference type="CDD" id="cd09819">
    <property type="entry name" value="An_peroxidase_bacterial_1"/>
    <property type="match status" value="1"/>
</dbReference>
<keyword evidence="5" id="KW-0560">Oxidoreductase</keyword>
<comment type="subcellular location">
    <subcellularLocation>
        <location evidence="1">Secreted</location>
    </subcellularLocation>
</comment>
<evidence type="ECO:0000256" key="2">
    <source>
        <dbReference type="ARBA" id="ARBA00022525"/>
    </source>
</evidence>
<dbReference type="PANTHER" id="PTHR11475:SF4">
    <property type="entry name" value="CHORION PEROXIDASE"/>
    <property type="match status" value="1"/>
</dbReference>
<gene>
    <name evidence="5" type="ORF">ACFPEL_28095</name>
</gene>
<accession>A0ABV9RQ02</accession>
<keyword evidence="6" id="KW-1185">Reference proteome</keyword>
<evidence type="ECO:0000256" key="1">
    <source>
        <dbReference type="ARBA" id="ARBA00004613"/>
    </source>
</evidence>
<name>A0ABV9RQ02_9PSEU</name>
<keyword evidence="5" id="KW-0575">Peroxidase</keyword>
<evidence type="ECO:0000256" key="3">
    <source>
        <dbReference type="ARBA" id="ARBA00023180"/>
    </source>
</evidence>
<evidence type="ECO:0000256" key="4">
    <source>
        <dbReference type="SAM" id="MobiDB-lite"/>
    </source>
</evidence>
<feature type="compositionally biased region" description="Low complexity" evidence="4">
    <location>
        <begin position="195"/>
        <end position="207"/>
    </location>
</feature>